<dbReference type="PANTHER" id="PTHR21716">
    <property type="entry name" value="TRANSMEMBRANE PROTEIN"/>
    <property type="match status" value="1"/>
</dbReference>
<feature type="region of interest" description="Disordered" evidence="8">
    <location>
        <begin position="448"/>
        <end position="467"/>
    </location>
</feature>
<evidence type="ECO:0000256" key="2">
    <source>
        <dbReference type="ARBA" id="ARBA00009773"/>
    </source>
</evidence>
<feature type="transmembrane region" description="Helical" evidence="9">
    <location>
        <begin position="324"/>
        <end position="349"/>
    </location>
</feature>
<feature type="transmembrane region" description="Helical" evidence="9">
    <location>
        <begin position="249"/>
        <end position="275"/>
    </location>
</feature>
<dbReference type="PANTHER" id="PTHR21716:SF53">
    <property type="entry name" value="PERMEASE PERM-RELATED"/>
    <property type="match status" value="1"/>
</dbReference>
<keyword evidence="4" id="KW-1003">Cell membrane</keyword>
<evidence type="ECO:0000256" key="9">
    <source>
        <dbReference type="SAM" id="Phobius"/>
    </source>
</evidence>
<evidence type="ECO:0000256" key="8">
    <source>
        <dbReference type="SAM" id="MobiDB-lite"/>
    </source>
</evidence>
<feature type="transmembrane region" description="Helical" evidence="9">
    <location>
        <begin position="60"/>
        <end position="82"/>
    </location>
</feature>
<dbReference type="EMBL" id="CP132932">
    <property type="protein sequence ID" value="XCB28065.1"/>
    <property type="molecule type" value="Genomic_DNA"/>
</dbReference>
<evidence type="ECO:0000256" key="4">
    <source>
        <dbReference type="ARBA" id="ARBA00022475"/>
    </source>
</evidence>
<keyword evidence="5 9" id="KW-0812">Transmembrane</keyword>
<reference evidence="10" key="1">
    <citation type="submission" date="2023-08" db="EMBL/GenBank/DDBJ databases">
        <authorList>
            <person name="Messyasz A."/>
            <person name="Mannisto M.K."/>
            <person name="Kerkhof L.J."/>
            <person name="Haggblom M."/>
        </authorList>
    </citation>
    <scope>NUCLEOTIDE SEQUENCE</scope>
    <source>
        <strain evidence="10">M8UP23</strain>
    </source>
</reference>
<feature type="transmembrane region" description="Helical" evidence="9">
    <location>
        <begin position="220"/>
        <end position="243"/>
    </location>
</feature>
<proteinExistence type="inferred from homology"/>
<dbReference type="Pfam" id="PF01594">
    <property type="entry name" value="AI-2E_transport"/>
    <property type="match status" value="1"/>
</dbReference>
<accession>A0AAU7ZGD9</accession>
<evidence type="ECO:0000256" key="3">
    <source>
        <dbReference type="ARBA" id="ARBA00022448"/>
    </source>
</evidence>
<dbReference type="GO" id="GO:0005886">
    <property type="term" value="C:plasma membrane"/>
    <property type="evidence" value="ECO:0007669"/>
    <property type="project" value="UniProtKB-SubCell"/>
</dbReference>
<reference evidence="10" key="2">
    <citation type="journal article" date="2024" name="Environ. Microbiol.">
        <title>Genome analysis and description of Tunturibacter gen. nov. expands the diversity of Terriglobia in tundra soils.</title>
        <authorList>
            <person name="Messyasz A."/>
            <person name="Mannisto M.K."/>
            <person name="Kerkhof L.J."/>
            <person name="Haggblom M.M."/>
        </authorList>
    </citation>
    <scope>NUCLEOTIDE SEQUENCE</scope>
    <source>
        <strain evidence="10">M8UP23</strain>
    </source>
</reference>
<comment type="similarity">
    <text evidence="2">Belongs to the autoinducer-2 exporter (AI-2E) (TC 2.A.86) family.</text>
</comment>
<organism evidence="10">
    <name type="scientific">Tunturiibacter empetritectus</name>
    <dbReference type="NCBI Taxonomy" id="3069691"/>
    <lineage>
        <taxon>Bacteria</taxon>
        <taxon>Pseudomonadati</taxon>
        <taxon>Acidobacteriota</taxon>
        <taxon>Terriglobia</taxon>
        <taxon>Terriglobales</taxon>
        <taxon>Acidobacteriaceae</taxon>
        <taxon>Tunturiibacter</taxon>
    </lineage>
</organism>
<keyword evidence="7 9" id="KW-0472">Membrane</keyword>
<dbReference type="RefSeq" id="WP_353070003.1">
    <property type="nucleotide sequence ID" value="NZ_CP132932.1"/>
</dbReference>
<feature type="transmembrane region" description="Helical" evidence="9">
    <location>
        <begin position="12"/>
        <end position="29"/>
    </location>
</feature>
<comment type="subcellular location">
    <subcellularLocation>
        <location evidence="1">Cell membrane</location>
        <topology evidence="1">Multi-pass membrane protein</topology>
    </subcellularLocation>
</comment>
<dbReference type="GO" id="GO:0055085">
    <property type="term" value="P:transmembrane transport"/>
    <property type="evidence" value="ECO:0007669"/>
    <property type="project" value="TreeGrafter"/>
</dbReference>
<keyword evidence="3" id="KW-0813">Transport</keyword>
<evidence type="ECO:0000313" key="10">
    <source>
        <dbReference type="EMBL" id="XCB28065.1"/>
    </source>
</evidence>
<dbReference type="KEGG" id="temp:RBB75_07020"/>
<keyword evidence="6 9" id="KW-1133">Transmembrane helix</keyword>
<evidence type="ECO:0000256" key="5">
    <source>
        <dbReference type="ARBA" id="ARBA00022692"/>
    </source>
</evidence>
<evidence type="ECO:0000256" key="6">
    <source>
        <dbReference type="ARBA" id="ARBA00022989"/>
    </source>
</evidence>
<protein>
    <submittedName>
        <fullName evidence="10">AI-2E family transporter</fullName>
    </submittedName>
</protein>
<gene>
    <name evidence="10" type="ORF">RBB75_07020</name>
</gene>
<evidence type="ECO:0000256" key="7">
    <source>
        <dbReference type="ARBA" id="ARBA00023136"/>
    </source>
</evidence>
<sequence>MSRAGTTEIPRVEPLLVLAVIVLILYFARELLIPLTFALTLSFLLAPAVSRLETRRVPRVLAVALIGILAFLSIFSVGYVVAKQLLNVARTLPAYRLNIHQKMATVHSPAEQSLEKAFTAVEDISGDIAPSSPTSVSQTPVQVQPVRVIDPDRTQLQTTAELLMRFLRPIGTVGVVIVFTIYLLMKREDLRHRILLLAGMGRINLMTQALQEAATRISQYLLFQLAVNAAYGILFGGGLYLIGVPDATLWGVLAGILRIVPYVGTATSLALPLIVSVAISTTWWPPILILCLFLALELTATNFVEPWLYSTRTGISSLALLAMAIFWALLWGWPGLILSTPLTVCIVVMGRHVPQLSFLHTLLGTDAELSTEAHFYERLLAMDQREAQAIANRFLVGKPLIELYDSVLIPALALVEQDRHQGNLDDKRSDFFFLTIGEIVAELADYHQKEPADAPSPVKPRRSSRPNDQEKEFAVICISVNDQADELTTLMLGQLMERANHQTLLLSASAVSSEILDSLATESNTVVFISALPPFAFSQARAICQRVRTHLPNNRIVVGLWNSASDQDQTAEQSIERFGSGRPTVVVNSLALALQQVTQWHQQHDTQYMRF</sequence>
<feature type="transmembrane region" description="Helical" evidence="9">
    <location>
        <begin position="166"/>
        <end position="185"/>
    </location>
</feature>
<name>A0AAU7ZGD9_9BACT</name>
<evidence type="ECO:0000256" key="1">
    <source>
        <dbReference type="ARBA" id="ARBA00004651"/>
    </source>
</evidence>
<dbReference type="AlphaFoldDB" id="A0AAU7ZGD9"/>
<feature type="transmembrane region" description="Helical" evidence="9">
    <location>
        <begin position="287"/>
        <end position="304"/>
    </location>
</feature>
<dbReference type="InterPro" id="IPR002549">
    <property type="entry name" value="AI-2E-like"/>
</dbReference>